<dbReference type="AlphaFoldDB" id="E8X7V7"/>
<gene>
    <name evidence="1" type="ordered locus">AciX9_4611</name>
</gene>
<evidence type="ECO:0000313" key="1">
    <source>
        <dbReference type="EMBL" id="ADW71541.1"/>
    </source>
</evidence>
<geneLocation type="plasmid" evidence="1 2">
    <name>pACIX905</name>
</geneLocation>
<keyword evidence="1" id="KW-0614">Plasmid</keyword>
<dbReference type="EMBL" id="CP002485">
    <property type="protein sequence ID" value="ADW71541.1"/>
    <property type="molecule type" value="Genomic_DNA"/>
</dbReference>
<dbReference type="HOGENOM" id="CLU_1292879_0_0_0"/>
<evidence type="ECO:0000313" key="2">
    <source>
        <dbReference type="Proteomes" id="UP000000343"/>
    </source>
</evidence>
<sequence>MGSFPSRASSHPARVQIFPAECGSKFASYDIGGQYGKLASFHPYRLVGLGYRRSIPRAHGVGSLSRRPESISFDKHVLPPNPRKLDQEAAHRRDQFMQNDGVGNHGLFSPFRPSSLASRSRDCRKHRLFGSFTSMTGVNVGECRKIQFISDPRISPVIIVPLRRDSLGLLPSEKLARWSDSIAPEHQELARGAHLRCQVWNVRGCLPCSSFGV</sequence>
<name>E8X7V7_GRATM</name>
<protein>
    <submittedName>
        <fullName evidence="1">Uncharacterized protein</fullName>
    </submittedName>
</protein>
<organism evidence="2">
    <name type="scientific">Granulicella tundricola (strain ATCC BAA-1859 / DSM 23138 / MP5ACTX9)</name>
    <dbReference type="NCBI Taxonomy" id="1198114"/>
    <lineage>
        <taxon>Bacteria</taxon>
        <taxon>Pseudomonadati</taxon>
        <taxon>Acidobacteriota</taxon>
        <taxon>Terriglobia</taxon>
        <taxon>Terriglobales</taxon>
        <taxon>Acidobacteriaceae</taxon>
        <taxon>Granulicella</taxon>
    </lineage>
</organism>
<proteinExistence type="predicted"/>
<dbReference type="Proteomes" id="UP000000343">
    <property type="component" value="Plasmid pACIX905"/>
</dbReference>
<keyword evidence="2" id="KW-1185">Reference proteome</keyword>
<dbReference type="KEGG" id="acm:AciX9_4611"/>
<reference evidence="2" key="1">
    <citation type="submission" date="2011-01" db="EMBL/GenBank/DDBJ databases">
        <title>Complete sequence of plasmid5 of Acidobacterium sp. MP5ACTX9.</title>
        <authorList>
            <consortium name="US DOE Joint Genome Institute"/>
            <person name="Lucas S."/>
            <person name="Copeland A."/>
            <person name="Lapidus A."/>
            <person name="Cheng J.-F."/>
            <person name="Goodwin L."/>
            <person name="Pitluck S."/>
            <person name="Teshima H."/>
            <person name="Detter J.C."/>
            <person name="Han C."/>
            <person name="Tapia R."/>
            <person name="Land M."/>
            <person name="Hauser L."/>
            <person name="Kyrpides N."/>
            <person name="Ivanova N."/>
            <person name="Ovchinnikova G."/>
            <person name="Pagani I."/>
            <person name="Rawat S.R."/>
            <person name="Mannisto M."/>
            <person name="Haggblom M.M."/>
            <person name="Woyke T."/>
        </authorList>
    </citation>
    <scope>NUCLEOTIDE SEQUENCE [LARGE SCALE GENOMIC DNA]</scope>
    <source>
        <strain evidence="2">MP5ACTX9</strain>
        <plasmid evidence="2">Plasmid pACIX905</plasmid>
    </source>
</reference>
<accession>E8X7V7</accession>